<sequence>MTRALLISFQNYNLISAHSTPAGLDNYRDLLSDSTFLASLGHSFYFAAVVIPLQTVIALGLALLVRKSFRGVGIFRTIYFLPVVVSFAIASTIFKLIYNKDYGMLNIILKGIGLPTLDFLSNPDISMIGIIILCIWKAMGFFMIVFLAGLNNIPDSLYEAAHMDGAGPFQQFVTVTLPLLKRTMGFVVVITTMDALKIFVPVYITTSGGPAQSTSTVVHYIYETAFKQMNMGYASAAAFILFAIVLVISVIQLRVFRTDVEY</sequence>
<feature type="transmembrane region" description="Helical" evidence="7">
    <location>
        <begin position="44"/>
        <end position="65"/>
    </location>
</feature>
<evidence type="ECO:0000256" key="3">
    <source>
        <dbReference type="ARBA" id="ARBA00022475"/>
    </source>
</evidence>
<dbReference type="Pfam" id="PF00528">
    <property type="entry name" value="BPD_transp_1"/>
    <property type="match status" value="1"/>
</dbReference>
<name>A0ABS5CGP7_9BACL</name>
<dbReference type="EMBL" id="JAGKSP010000008">
    <property type="protein sequence ID" value="MBP3965004.1"/>
    <property type="molecule type" value="Genomic_DNA"/>
</dbReference>
<keyword evidence="10" id="KW-1185">Reference proteome</keyword>
<dbReference type="CDD" id="cd06261">
    <property type="entry name" value="TM_PBP2"/>
    <property type="match status" value="1"/>
</dbReference>
<keyword evidence="2 7" id="KW-0813">Transport</keyword>
<accession>A0ABS5CGP7</accession>
<reference evidence="9 10" key="1">
    <citation type="submission" date="2021-04" db="EMBL/GenBank/DDBJ databases">
        <title>Paenibacillus sp. DLE-14 whole genome sequence.</title>
        <authorList>
            <person name="Ham Y.J."/>
        </authorList>
    </citation>
    <scope>NUCLEOTIDE SEQUENCE [LARGE SCALE GENOMIC DNA]</scope>
    <source>
        <strain evidence="9 10">DLE-14</strain>
    </source>
</reference>
<evidence type="ECO:0000256" key="6">
    <source>
        <dbReference type="ARBA" id="ARBA00023136"/>
    </source>
</evidence>
<evidence type="ECO:0000256" key="7">
    <source>
        <dbReference type="RuleBase" id="RU363032"/>
    </source>
</evidence>
<organism evidence="9 10">
    <name type="scientific">Paenibacillus lignilyticus</name>
    <dbReference type="NCBI Taxonomy" id="1172615"/>
    <lineage>
        <taxon>Bacteria</taxon>
        <taxon>Bacillati</taxon>
        <taxon>Bacillota</taxon>
        <taxon>Bacilli</taxon>
        <taxon>Bacillales</taxon>
        <taxon>Paenibacillaceae</taxon>
        <taxon>Paenibacillus</taxon>
    </lineage>
</organism>
<evidence type="ECO:0000313" key="9">
    <source>
        <dbReference type="EMBL" id="MBP3965004.1"/>
    </source>
</evidence>
<evidence type="ECO:0000256" key="4">
    <source>
        <dbReference type="ARBA" id="ARBA00022692"/>
    </source>
</evidence>
<keyword evidence="3" id="KW-1003">Cell membrane</keyword>
<protein>
    <submittedName>
        <fullName evidence="9">Sugar ABC transporter permease</fullName>
    </submittedName>
</protein>
<gene>
    <name evidence="9" type="ORF">I8J30_19955</name>
</gene>
<feature type="transmembrane region" description="Helical" evidence="7">
    <location>
        <begin position="184"/>
        <end position="204"/>
    </location>
</feature>
<dbReference type="PANTHER" id="PTHR30193:SF37">
    <property type="entry name" value="INNER MEMBRANE ABC TRANSPORTER PERMEASE PROTEIN YCJO"/>
    <property type="match status" value="1"/>
</dbReference>
<comment type="subcellular location">
    <subcellularLocation>
        <location evidence="1 7">Cell membrane</location>
        <topology evidence="1 7">Multi-pass membrane protein</topology>
    </subcellularLocation>
</comment>
<feature type="domain" description="ABC transmembrane type-1" evidence="8">
    <location>
        <begin position="40"/>
        <end position="252"/>
    </location>
</feature>
<keyword evidence="6 7" id="KW-0472">Membrane</keyword>
<evidence type="ECO:0000256" key="1">
    <source>
        <dbReference type="ARBA" id="ARBA00004651"/>
    </source>
</evidence>
<comment type="caution">
    <text evidence="9">The sequence shown here is derived from an EMBL/GenBank/DDBJ whole genome shotgun (WGS) entry which is preliminary data.</text>
</comment>
<dbReference type="PANTHER" id="PTHR30193">
    <property type="entry name" value="ABC TRANSPORTER PERMEASE PROTEIN"/>
    <property type="match status" value="1"/>
</dbReference>
<keyword evidence="4 7" id="KW-0812">Transmembrane</keyword>
<comment type="similarity">
    <text evidence="7">Belongs to the binding-protein-dependent transport system permease family.</text>
</comment>
<proteinExistence type="inferred from homology"/>
<dbReference type="InterPro" id="IPR035906">
    <property type="entry name" value="MetI-like_sf"/>
</dbReference>
<evidence type="ECO:0000313" key="10">
    <source>
        <dbReference type="Proteomes" id="UP000673394"/>
    </source>
</evidence>
<feature type="transmembrane region" description="Helical" evidence="7">
    <location>
        <begin position="77"/>
        <end position="98"/>
    </location>
</feature>
<evidence type="ECO:0000256" key="5">
    <source>
        <dbReference type="ARBA" id="ARBA00022989"/>
    </source>
</evidence>
<dbReference type="InterPro" id="IPR000515">
    <property type="entry name" value="MetI-like"/>
</dbReference>
<feature type="transmembrane region" description="Helical" evidence="7">
    <location>
        <begin position="125"/>
        <end position="148"/>
    </location>
</feature>
<dbReference type="InterPro" id="IPR051393">
    <property type="entry name" value="ABC_transporter_permease"/>
</dbReference>
<dbReference type="SUPFAM" id="SSF161098">
    <property type="entry name" value="MetI-like"/>
    <property type="match status" value="1"/>
</dbReference>
<evidence type="ECO:0000259" key="8">
    <source>
        <dbReference type="PROSITE" id="PS50928"/>
    </source>
</evidence>
<dbReference type="Gene3D" id="1.10.3720.10">
    <property type="entry name" value="MetI-like"/>
    <property type="match status" value="1"/>
</dbReference>
<evidence type="ECO:0000256" key="2">
    <source>
        <dbReference type="ARBA" id="ARBA00022448"/>
    </source>
</evidence>
<feature type="transmembrane region" description="Helical" evidence="7">
    <location>
        <begin position="233"/>
        <end position="256"/>
    </location>
</feature>
<keyword evidence="5 7" id="KW-1133">Transmembrane helix</keyword>
<dbReference type="Proteomes" id="UP000673394">
    <property type="component" value="Unassembled WGS sequence"/>
</dbReference>
<dbReference type="PROSITE" id="PS50928">
    <property type="entry name" value="ABC_TM1"/>
    <property type="match status" value="1"/>
</dbReference>